<feature type="compositionally biased region" description="Basic residues" evidence="7">
    <location>
        <begin position="371"/>
        <end position="380"/>
    </location>
</feature>
<evidence type="ECO:0000313" key="8">
    <source>
        <dbReference type="EMBL" id="RXM99510.1"/>
    </source>
</evidence>
<feature type="compositionally biased region" description="Basic and acidic residues" evidence="7">
    <location>
        <begin position="89"/>
        <end position="102"/>
    </location>
</feature>
<feature type="region of interest" description="Disordered" evidence="7">
    <location>
        <begin position="463"/>
        <end position="594"/>
    </location>
</feature>
<feature type="compositionally biased region" description="Low complexity" evidence="7">
    <location>
        <begin position="520"/>
        <end position="541"/>
    </location>
</feature>
<feature type="region of interest" description="Disordered" evidence="7">
    <location>
        <begin position="158"/>
        <end position="228"/>
    </location>
</feature>
<name>A0A662YS26_ACIRT</name>
<evidence type="ECO:0000256" key="3">
    <source>
        <dbReference type="ARBA" id="ARBA00022884"/>
    </source>
</evidence>
<keyword evidence="8" id="KW-0675">Receptor</keyword>
<dbReference type="PANTHER" id="PTHR15528:SF5">
    <property type="entry name" value="PEROXISOME PROLIFERATOR-ACTIVATED RECEPTOR GAMMA COACTIVATOR-RELATED PROTEIN 1"/>
    <property type="match status" value="1"/>
</dbReference>
<keyword evidence="9" id="KW-1185">Reference proteome</keyword>
<feature type="region of interest" description="Disordered" evidence="7">
    <location>
        <begin position="606"/>
        <end position="625"/>
    </location>
</feature>
<feature type="compositionally biased region" description="Low complexity" evidence="7">
    <location>
        <begin position="206"/>
        <end position="223"/>
    </location>
</feature>
<dbReference type="GO" id="GO:0003723">
    <property type="term" value="F:RNA binding"/>
    <property type="evidence" value="ECO:0007669"/>
    <property type="project" value="UniProtKB-KW"/>
</dbReference>
<comment type="caution">
    <text evidence="8">The sequence shown here is derived from an EMBL/GenBank/DDBJ whole genome shotgun (WGS) entry which is preliminary data.</text>
</comment>
<keyword evidence="5" id="KW-0804">Transcription</keyword>
<evidence type="ECO:0000256" key="1">
    <source>
        <dbReference type="ARBA" id="ARBA00004123"/>
    </source>
</evidence>
<evidence type="ECO:0000256" key="7">
    <source>
        <dbReference type="SAM" id="MobiDB-lite"/>
    </source>
</evidence>
<dbReference type="AlphaFoldDB" id="A0A662YS26"/>
<feature type="compositionally biased region" description="Polar residues" evidence="7">
    <location>
        <begin position="542"/>
        <end position="551"/>
    </location>
</feature>
<sequence length="1032" mass="108774">MAVRWGAGEEMLSTGTMEFFTTYSLDETKSRLDEEGEATLLTALTEILDSVDDENLSPFDTLPDSELFTSNKERGSSPLRRLLSLARSPPEHETLNLEDLRRPKPVSSSSTVQVRRSEYLYRTGPPGFVSRKPGFVSSKQQAWVENGAPDRQWESFLEGFGKPRADGPHGKARTAPRGAVTRGHFSVETKNTALQRSDGEEEEGEASSPAQGSSESDGDPSSPAGAQLGIPLTFEASSECVVNPQSFTINDLVKYMHPYCLTVCLEPGDEESEQIIANGGLVLEIVEGEQQGGLIAGFPELGILVEDSGDGLAESMEQSAHPEEECQSSEAPGIEAHPKQDTQPEVGAGVEVEEKVAEERSKGQSPERRASSRRKKRKSRAGPGGGVREDKPKSRPREEVGEEEEVIDVCQPPPTQSVTSGAAALKESHFLARQLESSGLQSTRERCVQTRCRAKTGEMALKANTARVAAKPRSTKKSCAVSQTLTEVKTHRQRGLPAAPQPSPGLVTTPSSAVTSAAVQEPEGPSSSTPPQGESSPPESEATLTGGSSIQEQKDPKPRMLSLEQYRLLRQKKKPAPVEKVQDQSMKWPTLPELPRELPPIPCLPEPAPTAQRKTDQPPTKTGSAWHPMGPGAPPTPEALLVPPGMRVAPSRPAIHLTKHAVPGLGPSPVDPRCRPRAGTALPVASAAALKAPCVQNVAAASDALQNPTTANGQSLLFYAPQNSTLPPIERDVQCDGRTPLLLNATSVASFHKPQITSDSQSIAAGLKASHAIPPSPGIKASYAMPPSPGIKASYAMPPSPGIKASYAMPPSPGIKASYAMPPSPGIKASYAMPPSPGIKASYAMPPSPGIKASYAMPPSPGIKASYAMPPSPGIKASYAMPPSPGIKASYAMPPSPGIKASYAMPPSPGIKASYAMPPSPGIKASYAMPPSPGIKASYAMPPSPGIKASYAMPPSPGIKASYAMPPSPGIKASYAMPPSPGIKASYAMPPSPGIKASYAMPPSPEENCQCGFCSTETSYSPATYCSGEESH</sequence>
<dbReference type="EMBL" id="SCEB01000358">
    <property type="protein sequence ID" value="RXM99510.1"/>
    <property type="molecule type" value="Genomic_DNA"/>
</dbReference>
<evidence type="ECO:0000256" key="4">
    <source>
        <dbReference type="ARBA" id="ARBA00023015"/>
    </source>
</evidence>
<reference evidence="8 9" key="1">
    <citation type="submission" date="2019-01" db="EMBL/GenBank/DDBJ databases">
        <title>Draft Genome and Complete Hox-Cluster Characterization of the Sterlet Sturgeon (Acipenser ruthenus).</title>
        <authorList>
            <person name="Wei Q."/>
        </authorList>
    </citation>
    <scope>NUCLEOTIDE SEQUENCE [LARGE SCALE GENOMIC DNA]</scope>
    <source>
        <strain evidence="8">WHYD16114868_AA</strain>
        <tissue evidence="8">Blood</tissue>
    </source>
</reference>
<feature type="compositionally biased region" description="Low complexity" evidence="7">
    <location>
        <begin position="76"/>
        <end position="88"/>
    </location>
</feature>
<dbReference type="PANTHER" id="PTHR15528">
    <property type="entry name" value="PEROXISOME PROLIFERATOR ACTIVATED RECEPTOR GAMMA COACTIVATOR 1 PGC-1 -RELATED"/>
    <property type="match status" value="1"/>
</dbReference>
<protein>
    <submittedName>
        <fullName evidence="8">Peroxisome proliferator-activated receptor gamma coactivator-related protein 1</fullName>
    </submittedName>
</protein>
<dbReference type="InterPro" id="IPR034605">
    <property type="entry name" value="PGC-1"/>
</dbReference>
<keyword evidence="4" id="KW-0805">Transcription regulation</keyword>
<dbReference type="Proteomes" id="UP000289886">
    <property type="component" value="Unassembled WGS sequence"/>
</dbReference>
<organism evidence="8 9">
    <name type="scientific">Acipenser ruthenus</name>
    <name type="common">Sterlet sturgeon</name>
    <dbReference type="NCBI Taxonomy" id="7906"/>
    <lineage>
        <taxon>Eukaryota</taxon>
        <taxon>Metazoa</taxon>
        <taxon>Chordata</taxon>
        <taxon>Craniata</taxon>
        <taxon>Vertebrata</taxon>
        <taxon>Euteleostomi</taxon>
        <taxon>Actinopterygii</taxon>
        <taxon>Chondrostei</taxon>
        <taxon>Acipenseriformes</taxon>
        <taxon>Acipenseridae</taxon>
        <taxon>Acipenser</taxon>
    </lineage>
</organism>
<evidence type="ECO:0000313" key="9">
    <source>
        <dbReference type="Proteomes" id="UP000289886"/>
    </source>
</evidence>
<evidence type="ECO:0000256" key="6">
    <source>
        <dbReference type="ARBA" id="ARBA00023242"/>
    </source>
</evidence>
<proteinExistence type="predicted"/>
<dbReference type="GO" id="GO:0005634">
    <property type="term" value="C:nucleus"/>
    <property type="evidence" value="ECO:0007669"/>
    <property type="project" value="UniProtKB-SubCell"/>
</dbReference>
<feature type="compositionally biased region" description="Polar residues" evidence="7">
    <location>
        <begin position="506"/>
        <end position="518"/>
    </location>
</feature>
<gene>
    <name evidence="8" type="ORF">EOD39_11367</name>
</gene>
<dbReference type="GO" id="GO:0045944">
    <property type="term" value="P:positive regulation of transcription by RNA polymerase II"/>
    <property type="evidence" value="ECO:0007669"/>
    <property type="project" value="TreeGrafter"/>
</dbReference>
<dbReference type="GO" id="GO:0003712">
    <property type="term" value="F:transcription coregulator activity"/>
    <property type="evidence" value="ECO:0007669"/>
    <property type="project" value="InterPro"/>
</dbReference>
<keyword evidence="3" id="KW-0694">RNA-binding</keyword>
<comment type="subcellular location">
    <subcellularLocation>
        <location evidence="1">Nucleus</location>
    </subcellularLocation>
</comment>
<feature type="region of interest" description="Disordered" evidence="7">
    <location>
        <begin position="311"/>
        <end position="423"/>
    </location>
</feature>
<keyword evidence="2" id="KW-0597">Phosphoprotein</keyword>
<evidence type="ECO:0000256" key="2">
    <source>
        <dbReference type="ARBA" id="ARBA00022553"/>
    </source>
</evidence>
<evidence type="ECO:0000256" key="5">
    <source>
        <dbReference type="ARBA" id="ARBA00023163"/>
    </source>
</evidence>
<feature type="compositionally biased region" description="Basic and acidic residues" evidence="7">
    <location>
        <begin position="387"/>
        <end position="399"/>
    </location>
</feature>
<feature type="region of interest" description="Disordered" evidence="7">
    <location>
        <begin position="59"/>
        <end position="113"/>
    </location>
</feature>
<keyword evidence="6" id="KW-0539">Nucleus</keyword>
<accession>A0A662YS26</accession>
<feature type="compositionally biased region" description="Basic and acidic residues" evidence="7">
    <location>
        <begin position="352"/>
        <end position="370"/>
    </location>
</feature>